<keyword evidence="3" id="KW-1185">Reference proteome</keyword>
<evidence type="ECO:0000313" key="3">
    <source>
        <dbReference type="Proteomes" id="UP000029120"/>
    </source>
</evidence>
<dbReference type="eggNOG" id="KOG4685">
    <property type="taxonomic scope" value="Eukaryota"/>
</dbReference>
<gene>
    <name evidence="2" type="ordered locus">AALP_Aa8g328500</name>
</gene>
<dbReference type="OrthoDB" id="1111229at2759"/>
<protein>
    <recommendedName>
        <fullName evidence="1">KIB1-4 beta-propeller domain-containing protein</fullName>
    </recommendedName>
</protein>
<dbReference type="EMBL" id="CM002876">
    <property type="protein sequence ID" value="KFK27054.1"/>
    <property type="molecule type" value="Genomic_DNA"/>
</dbReference>
<evidence type="ECO:0000259" key="1">
    <source>
        <dbReference type="Pfam" id="PF03478"/>
    </source>
</evidence>
<proteinExistence type="predicted"/>
<reference evidence="3" key="1">
    <citation type="journal article" date="2015" name="Nat. Plants">
        <title>Genome expansion of Arabis alpina linked with retrotransposition and reduced symmetric DNA methylation.</title>
        <authorList>
            <person name="Willing E.M."/>
            <person name="Rawat V."/>
            <person name="Mandakova T."/>
            <person name="Maumus F."/>
            <person name="James G.V."/>
            <person name="Nordstroem K.J."/>
            <person name="Becker C."/>
            <person name="Warthmann N."/>
            <person name="Chica C."/>
            <person name="Szarzynska B."/>
            <person name="Zytnicki M."/>
            <person name="Albani M.C."/>
            <person name="Kiefer C."/>
            <person name="Bergonzi S."/>
            <person name="Castaings L."/>
            <person name="Mateos J.L."/>
            <person name="Berns M.C."/>
            <person name="Bujdoso N."/>
            <person name="Piofczyk T."/>
            <person name="de Lorenzo L."/>
            <person name="Barrero-Sicilia C."/>
            <person name="Mateos I."/>
            <person name="Piednoel M."/>
            <person name="Hagmann J."/>
            <person name="Chen-Min-Tao R."/>
            <person name="Iglesias-Fernandez R."/>
            <person name="Schuster S.C."/>
            <person name="Alonso-Blanco C."/>
            <person name="Roudier F."/>
            <person name="Carbonero P."/>
            <person name="Paz-Ares J."/>
            <person name="Davis S.J."/>
            <person name="Pecinka A."/>
            <person name="Quesneville H."/>
            <person name="Colot V."/>
            <person name="Lysak M.A."/>
            <person name="Weigel D."/>
            <person name="Coupland G."/>
            <person name="Schneeberger K."/>
        </authorList>
    </citation>
    <scope>NUCLEOTIDE SEQUENCE [LARGE SCALE GENOMIC DNA]</scope>
    <source>
        <strain evidence="3">cv. Pajares</strain>
    </source>
</reference>
<accession>A0A087GB02</accession>
<dbReference type="AlphaFoldDB" id="A0A087GB02"/>
<dbReference type="Gramene" id="KFK27054">
    <property type="protein sequence ID" value="KFK27054"/>
    <property type="gene ID" value="AALP_AA8G328500"/>
</dbReference>
<name>A0A087GB02_ARAAL</name>
<sequence length="204" mass="22847">MDSCLRTEHLVESIPTGETFLVKWYRQATASGNARLKTKALMVFELDKEGNAVYTNCIGDLCIFLSKSEPFCVSASSFPGMSFNAVKILDAGENGIVTLYFSSIISGKFLFDAPYHIPPQNCTCSWRNFDIISHQSPNFHKTLLTLLINGNFKGKGEDSNLALCLDKYTVQEQTMCRWTPVMKMKLQMINQMLPCPANLSTSFD</sequence>
<feature type="domain" description="KIB1-4 beta-propeller" evidence="1">
    <location>
        <begin position="4"/>
        <end position="96"/>
    </location>
</feature>
<evidence type="ECO:0000313" key="2">
    <source>
        <dbReference type="EMBL" id="KFK27054.1"/>
    </source>
</evidence>
<dbReference type="InterPro" id="IPR005174">
    <property type="entry name" value="KIB1-4_b-propeller"/>
</dbReference>
<organism evidence="2 3">
    <name type="scientific">Arabis alpina</name>
    <name type="common">Alpine rock-cress</name>
    <dbReference type="NCBI Taxonomy" id="50452"/>
    <lineage>
        <taxon>Eukaryota</taxon>
        <taxon>Viridiplantae</taxon>
        <taxon>Streptophyta</taxon>
        <taxon>Embryophyta</taxon>
        <taxon>Tracheophyta</taxon>
        <taxon>Spermatophyta</taxon>
        <taxon>Magnoliopsida</taxon>
        <taxon>eudicotyledons</taxon>
        <taxon>Gunneridae</taxon>
        <taxon>Pentapetalae</taxon>
        <taxon>rosids</taxon>
        <taxon>malvids</taxon>
        <taxon>Brassicales</taxon>
        <taxon>Brassicaceae</taxon>
        <taxon>Arabideae</taxon>
        <taxon>Arabis</taxon>
    </lineage>
</organism>
<dbReference type="Pfam" id="PF03478">
    <property type="entry name" value="Beta-prop_KIB1-4"/>
    <property type="match status" value="1"/>
</dbReference>
<dbReference type="Proteomes" id="UP000029120">
    <property type="component" value="Chromosome 8"/>
</dbReference>